<evidence type="ECO:0000256" key="1">
    <source>
        <dbReference type="SAM" id="SignalP"/>
    </source>
</evidence>
<sequence length="276" mass="29294">MSGSPPIMTLTAVAKSVLLLVTLALPSLAQAEPGCMANINLALTLSSTTPGTFERGPNGEYILDGNKKRIPASYYFYTTTNGLTGYEERFVKAATRKYGMRELLEDLREKGVFPAGETSIKGWSLKLVNTADREDFHTYLYKTGHTPVKVTDVLSVEIVTSFLTGKTNAKAIYAAPKGPLKSATMTGTLNFKGTVNLSLGGETLGFGVNMQGMGTGTAKPKLLPGNIETITLVSVKTTGLHGEFGGPGSENFAEGTFSATAPVLVEDLAATFPDFF</sequence>
<feature type="chain" id="PRO_5046180725" evidence="1">
    <location>
        <begin position="32"/>
        <end position="276"/>
    </location>
</feature>
<protein>
    <submittedName>
        <fullName evidence="2">Uncharacterized protein</fullName>
    </submittedName>
</protein>
<dbReference type="Proteomes" id="UP001499852">
    <property type="component" value="Unassembled WGS sequence"/>
</dbReference>
<keyword evidence="1" id="KW-0732">Signal</keyword>
<dbReference type="EMBL" id="BAABIA010000025">
    <property type="protein sequence ID" value="GAA5150400.1"/>
    <property type="molecule type" value="Genomic_DNA"/>
</dbReference>
<organism evidence="2 3">
    <name type="scientific">Prosthecobacter algae</name>
    <dbReference type="NCBI Taxonomy" id="1144682"/>
    <lineage>
        <taxon>Bacteria</taxon>
        <taxon>Pseudomonadati</taxon>
        <taxon>Verrucomicrobiota</taxon>
        <taxon>Verrucomicrobiia</taxon>
        <taxon>Verrucomicrobiales</taxon>
        <taxon>Verrucomicrobiaceae</taxon>
        <taxon>Prosthecobacter</taxon>
    </lineage>
</organism>
<proteinExistence type="predicted"/>
<feature type="signal peptide" evidence="1">
    <location>
        <begin position="1"/>
        <end position="31"/>
    </location>
</feature>
<gene>
    <name evidence="2" type="ORF">GCM10023213_49090</name>
</gene>
<evidence type="ECO:0000313" key="3">
    <source>
        <dbReference type="Proteomes" id="UP001499852"/>
    </source>
</evidence>
<comment type="caution">
    <text evidence="2">The sequence shown here is derived from an EMBL/GenBank/DDBJ whole genome shotgun (WGS) entry which is preliminary data.</text>
</comment>
<keyword evidence="3" id="KW-1185">Reference proteome</keyword>
<reference evidence="3" key="1">
    <citation type="journal article" date="2019" name="Int. J. Syst. Evol. Microbiol.">
        <title>The Global Catalogue of Microorganisms (GCM) 10K type strain sequencing project: providing services to taxonomists for standard genome sequencing and annotation.</title>
        <authorList>
            <consortium name="The Broad Institute Genomics Platform"/>
            <consortium name="The Broad Institute Genome Sequencing Center for Infectious Disease"/>
            <person name="Wu L."/>
            <person name="Ma J."/>
        </authorList>
    </citation>
    <scope>NUCLEOTIDE SEQUENCE [LARGE SCALE GENOMIC DNA]</scope>
    <source>
        <strain evidence="3">JCM 18053</strain>
    </source>
</reference>
<accession>A0ABP9PUD2</accession>
<name>A0ABP9PUD2_9BACT</name>
<evidence type="ECO:0000313" key="2">
    <source>
        <dbReference type="EMBL" id="GAA5150400.1"/>
    </source>
</evidence>
<dbReference type="RefSeq" id="WP_345739075.1">
    <property type="nucleotide sequence ID" value="NZ_BAABIA010000025.1"/>
</dbReference>